<dbReference type="InterPro" id="IPR001214">
    <property type="entry name" value="SET_dom"/>
</dbReference>
<gene>
    <name evidence="6" type="ORF">GP486_000288</name>
</gene>
<organism evidence="6 7">
    <name type="scientific">Trichoglossum hirsutum</name>
    <dbReference type="NCBI Taxonomy" id="265104"/>
    <lineage>
        <taxon>Eukaryota</taxon>
        <taxon>Fungi</taxon>
        <taxon>Dikarya</taxon>
        <taxon>Ascomycota</taxon>
        <taxon>Pezizomycotina</taxon>
        <taxon>Geoglossomycetes</taxon>
        <taxon>Geoglossales</taxon>
        <taxon>Geoglossaceae</taxon>
        <taxon>Trichoglossum</taxon>
    </lineage>
</organism>
<feature type="domain" description="SET" evidence="5">
    <location>
        <begin position="25"/>
        <end position="276"/>
    </location>
</feature>
<dbReference type="SMART" id="SM00317">
    <property type="entry name" value="SET"/>
    <property type="match status" value="1"/>
</dbReference>
<evidence type="ECO:0000256" key="1">
    <source>
        <dbReference type="ARBA" id="ARBA00022603"/>
    </source>
</evidence>
<evidence type="ECO:0000256" key="4">
    <source>
        <dbReference type="SAM" id="MobiDB-lite"/>
    </source>
</evidence>
<reference evidence="6" key="1">
    <citation type="submission" date="2021-03" db="EMBL/GenBank/DDBJ databases">
        <title>Comparative genomics and phylogenomic investigation of the class Geoglossomycetes provide insights into ecological specialization and systematics.</title>
        <authorList>
            <person name="Melie T."/>
            <person name="Pirro S."/>
            <person name="Miller A.N."/>
            <person name="Quandt A."/>
        </authorList>
    </citation>
    <scope>NUCLEOTIDE SEQUENCE</scope>
    <source>
        <strain evidence="6">CAQ_001_2017</strain>
    </source>
</reference>
<dbReference type="SUPFAM" id="SSF82199">
    <property type="entry name" value="SET domain"/>
    <property type="match status" value="1"/>
</dbReference>
<dbReference type="Gene3D" id="3.90.1420.10">
    <property type="entry name" value="Rubisco LSMT, substrate-binding domain"/>
    <property type="match status" value="1"/>
</dbReference>
<dbReference type="GO" id="GO:0016279">
    <property type="term" value="F:protein-lysine N-methyltransferase activity"/>
    <property type="evidence" value="ECO:0007669"/>
    <property type="project" value="TreeGrafter"/>
</dbReference>
<keyword evidence="7" id="KW-1185">Reference proteome</keyword>
<dbReference type="Gene3D" id="3.90.1410.10">
    <property type="entry name" value="set domain protein methyltransferase, domain 1"/>
    <property type="match status" value="1"/>
</dbReference>
<dbReference type="InterPro" id="IPR036464">
    <property type="entry name" value="Rubisco_LSMT_subst-bd_sf"/>
</dbReference>
<dbReference type="EMBL" id="JAGHQM010000016">
    <property type="protein sequence ID" value="KAH0566317.1"/>
    <property type="molecule type" value="Genomic_DNA"/>
</dbReference>
<keyword evidence="1" id="KW-0489">Methyltransferase</keyword>
<evidence type="ECO:0000256" key="3">
    <source>
        <dbReference type="ARBA" id="ARBA00022691"/>
    </source>
</evidence>
<dbReference type="GO" id="GO:0005634">
    <property type="term" value="C:nucleus"/>
    <property type="evidence" value="ECO:0007669"/>
    <property type="project" value="TreeGrafter"/>
</dbReference>
<dbReference type="PANTHER" id="PTHR13271:SF34">
    <property type="entry name" value="N-LYSINE METHYLTRANSFERASE SETD6"/>
    <property type="match status" value="1"/>
</dbReference>
<dbReference type="Pfam" id="PF00856">
    <property type="entry name" value="SET"/>
    <property type="match status" value="1"/>
</dbReference>
<proteinExistence type="predicted"/>
<evidence type="ECO:0000313" key="7">
    <source>
        <dbReference type="Proteomes" id="UP000750711"/>
    </source>
</evidence>
<feature type="compositionally biased region" description="Basic and acidic residues" evidence="4">
    <location>
        <begin position="457"/>
        <end position="487"/>
    </location>
</feature>
<keyword evidence="3" id="KW-0949">S-adenosyl-L-methionine</keyword>
<dbReference type="Pfam" id="PF09273">
    <property type="entry name" value="Rubis-subs-bind"/>
    <property type="match status" value="1"/>
</dbReference>
<evidence type="ECO:0000256" key="2">
    <source>
        <dbReference type="ARBA" id="ARBA00022679"/>
    </source>
</evidence>
<keyword evidence="2" id="KW-0808">Transferase</keyword>
<evidence type="ECO:0000259" key="5">
    <source>
        <dbReference type="PROSITE" id="PS50280"/>
    </source>
</evidence>
<comment type="caution">
    <text evidence="6">The sequence shown here is derived from an EMBL/GenBank/DDBJ whole genome shotgun (WGS) entry which is preliminary data.</text>
</comment>
<dbReference type="InterPro" id="IPR046341">
    <property type="entry name" value="SET_dom_sf"/>
</dbReference>
<dbReference type="PANTHER" id="PTHR13271">
    <property type="entry name" value="UNCHARACTERIZED PUTATIVE METHYLTRANSFERASE"/>
    <property type="match status" value="1"/>
</dbReference>
<dbReference type="AlphaFoldDB" id="A0A9P8LIU3"/>
<accession>A0A9P8LIU3</accession>
<dbReference type="InterPro" id="IPR050600">
    <property type="entry name" value="SETD3_SETD6_MTase"/>
</dbReference>
<dbReference type="Proteomes" id="UP000750711">
    <property type="component" value="Unassembled WGS sequence"/>
</dbReference>
<evidence type="ECO:0000313" key="6">
    <source>
        <dbReference type="EMBL" id="KAH0566317.1"/>
    </source>
</evidence>
<dbReference type="GO" id="GO:0032259">
    <property type="term" value="P:methylation"/>
    <property type="evidence" value="ECO:0007669"/>
    <property type="project" value="UniProtKB-KW"/>
</dbReference>
<dbReference type="InterPro" id="IPR015353">
    <property type="entry name" value="Rubisco_LSMT_subst-bd"/>
</dbReference>
<protein>
    <recommendedName>
        <fullName evidence="5">SET domain-containing protein</fullName>
    </recommendedName>
</protein>
<dbReference type="FunFam" id="3.90.1410.10:FF:000007">
    <property type="entry name" value="Ribosomal lysine N-methyltransferase 4"/>
    <property type="match status" value="1"/>
</dbReference>
<name>A0A9P8LIU3_9PEZI</name>
<dbReference type="PROSITE" id="PS50280">
    <property type="entry name" value="SET"/>
    <property type="match status" value="1"/>
</dbReference>
<sequence length="487" mass="54541">MEDSAEQRTSAFMEWLLSSGGLINSSVKLADLPGTGMGRGVFAVDDIAEDEVLFVIPRSAVLCSENSDLKSKMLHADSPNSKVQSVFESPWTELIVVMIYEFLKGADSQWKPYFDILPAEFNSLMFWSKEELEELQASAVREKIGKESTDIGFRESLVPDFPELFRPSAHMRGPTASLESSLSDDEIISLAHRMGSTIMAYAFDLEKVADEEPDGDDEGFVSDYEEVMAKGMVPLADMLNADAHRNNARLFQTESGLEMRSVKPIQRGEELFNDYGPLPRSDLLRRYGYITENYAQFDVVEISFQKAVDAAGEHLEPGELEARIRMLEDEGLYDSSYDLSHSTPSSSAFPDELLILINLLLLPRTPRKLPKPKKTYHTIAVLQRILAARIREYPTKLEDDEVLLQNGGLALRKALAVEVRLGEKRVLKGAWLEIAGDSLGGEGAEHLMDIDTQGLGAKREGEDLEMERENTEERRDKRRKTDGDGLH</sequence>
<feature type="region of interest" description="Disordered" evidence="4">
    <location>
        <begin position="452"/>
        <end position="487"/>
    </location>
</feature>
<dbReference type="SUPFAM" id="SSF81822">
    <property type="entry name" value="RuBisCo LSMT C-terminal, substrate-binding domain"/>
    <property type="match status" value="1"/>
</dbReference>